<protein>
    <submittedName>
        <fullName evidence="1">Hypothetical_protein</fullName>
    </submittedName>
</protein>
<organism evidence="1 2">
    <name type="scientific">Hexamita inflata</name>
    <dbReference type="NCBI Taxonomy" id="28002"/>
    <lineage>
        <taxon>Eukaryota</taxon>
        <taxon>Metamonada</taxon>
        <taxon>Diplomonadida</taxon>
        <taxon>Hexamitidae</taxon>
        <taxon>Hexamitinae</taxon>
        <taxon>Hexamita</taxon>
    </lineage>
</organism>
<dbReference type="EMBL" id="CAXDID020000163">
    <property type="protein sequence ID" value="CAL6045269.1"/>
    <property type="molecule type" value="Genomic_DNA"/>
</dbReference>
<name>A0ABP1JTB0_9EUKA</name>
<evidence type="ECO:0000313" key="2">
    <source>
        <dbReference type="Proteomes" id="UP001642409"/>
    </source>
</evidence>
<dbReference type="Proteomes" id="UP001642409">
    <property type="component" value="Unassembled WGS sequence"/>
</dbReference>
<proteinExistence type="predicted"/>
<gene>
    <name evidence="1" type="ORF">HINF_LOCUS40955</name>
</gene>
<keyword evidence="2" id="KW-1185">Reference proteome</keyword>
<comment type="caution">
    <text evidence="1">The sequence shown here is derived from an EMBL/GenBank/DDBJ whole genome shotgun (WGS) entry which is preliminary data.</text>
</comment>
<accession>A0ABP1JTB0</accession>
<reference evidence="1 2" key="1">
    <citation type="submission" date="2024-07" db="EMBL/GenBank/DDBJ databases">
        <authorList>
            <person name="Akdeniz Z."/>
        </authorList>
    </citation>
    <scope>NUCLEOTIDE SEQUENCE [LARGE SCALE GENOMIC DNA]</scope>
</reference>
<evidence type="ECO:0000313" key="1">
    <source>
        <dbReference type="EMBL" id="CAL6045269.1"/>
    </source>
</evidence>
<sequence>MLRKRILLSNLPKALGQLCGSVCSQNSNQTDEFIQLDPFQTIRTRIFENNSQIESQMNRVIKLNGHIELQFRNLNTLKQNTNGIKLFLIKQHKEYHKDNKKQHKVIKLWW</sequence>